<organism evidence="2">
    <name type="scientific">Tanacetum cinerariifolium</name>
    <name type="common">Dalmatian daisy</name>
    <name type="synonym">Chrysanthemum cinerariifolium</name>
    <dbReference type="NCBI Taxonomy" id="118510"/>
    <lineage>
        <taxon>Eukaryota</taxon>
        <taxon>Viridiplantae</taxon>
        <taxon>Streptophyta</taxon>
        <taxon>Embryophyta</taxon>
        <taxon>Tracheophyta</taxon>
        <taxon>Spermatophyta</taxon>
        <taxon>Magnoliopsida</taxon>
        <taxon>eudicotyledons</taxon>
        <taxon>Gunneridae</taxon>
        <taxon>Pentapetalae</taxon>
        <taxon>asterids</taxon>
        <taxon>campanulids</taxon>
        <taxon>Asterales</taxon>
        <taxon>Asteraceae</taxon>
        <taxon>Asteroideae</taxon>
        <taxon>Anthemideae</taxon>
        <taxon>Anthemidinae</taxon>
        <taxon>Tanacetum</taxon>
    </lineage>
</organism>
<sequence>MTKRHSKELSSENVQNHRRTRTKDLSSKVLGVIAVRKMMKRLKRKRVSWLKHLARYISNSLTLVMRTRQ</sequence>
<accession>A0A6L2NP72</accession>
<proteinExistence type="predicted"/>
<evidence type="ECO:0000313" key="2">
    <source>
        <dbReference type="EMBL" id="GEU86334.1"/>
    </source>
</evidence>
<name>A0A6L2NP72_TANCI</name>
<comment type="caution">
    <text evidence="2">The sequence shown here is derived from an EMBL/GenBank/DDBJ whole genome shotgun (WGS) entry which is preliminary data.</text>
</comment>
<dbReference type="EMBL" id="BKCJ010009300">
    <property type="protein sequence ID" value="GEU86334.1"/>
    <property type="molecule type" value="Genomic_DNA"/>
</dbReference>
<gene>
    <name evidence="2" type="ORF">Tci_058312</name>
</gene>
<evidence type="ECO:0000256" key="1">
    <source>
        <dbReference type="SAM" id="MobiDB-lite"/>
    </source>
</evidence>
<dbReference type="AlphaFoldDB" id="A0A6L2NP72"/>
<protein>
    <submittedName>
        <fullName evidence="2">Uncharacterized protein</fullName>
    </submittedName>
</protein>
<reference evidence="2" key="1">
    <citation type="journal article" date="2019" name="Sci. Rep.">
        <title>Draft genome of Tanacetum cinerariifolium, the natural source of mosquito coil.</title>
        <authorList>
            <person name="Yamashiro T."/>
            <person name="Shiraishi A."/>
            <person name="Satake H."/>
            <person name="Nakayama K."/>
        </authorList>
    </citation>
    <scope>NUCLEOTIDE SEQUENCE</scope>
</reference>
<feature type="region of interest" description="Disordered" evidence="1">
    <location>
        <begin position="1"/>
        <end position="26"/>
    </location>
</feature>